<dbReference type="PRINTS" id="PR00465">
    <property type="entry name" value="EP450IV"/>
</dbReference>
<dbReference type="GO" id="GO:0020037">
    <property type="term" value="F:heme binding"/>
    <property type="evidence" value="ECO:0007669"/>
    <property type="project" value="InterPro"/>
</dbReference>
<keyword evidence="3 8" id="KW-0349">Heme</keyword>
<evidence type="ECO:0000256" key="1">
    <source>
        <dbReference type="ARBA" id="ARBA00001971"/>
    </source>
</evidence>
<dbReference type="InterPro" id="IPR017972">
    <property type="entry name" value="Cyt_P450_CS"/>
</dbReference>
<dbReference type="InterPro" id="IPR036396">
    <property type="entry name" value="Cyt_P450_sf"/>
</dbReference>
<organism evidence="9 10">
    <name type="scientific">Colletotrichum lupini</name>
    <dbReference type="NCBI Taxonomy" id="145971"/>
    <lineage>
        <taxon>Eukaryota</taxon>
        <taxon>Fungi</taxon>
        <taxon>Dikarya</taxon>
        <taxon>Ascomycota</taxon>
        <taxon>Pezizomycotina</taxon>
        <taxon>Sordariomycetes</taxon>
        <taxon>Hypocreomycetidae</taxon>
        <taxon>Glomerellales</taxon>
        <taxon>Glomerellaceae</taxon>
        <taxon>Colletotrichum</taxon>
        <taxon>Colletotrichum acutatum species complex</taxon>
    </lineage>
</organism>
<feature type="binding site" description="axial binding residue" evidence="8">
    <location>
        <position position="623"/>
    </location>
    <ligand>
        <name>heme</name>
        <dbReference type="ChEBI" id="CHEBI:30413"/>
    </ligand>
    <ligandPart>
        <name>Fe</name>
        <dbReference type="ChEBI" id="CHEBI:18248"/>
    </ligandPart>
</feature>
<evidence type="ECO:0000313" key="10">
    <source>
        <dbReference type="Proteomes" id="UP000830671"/>
    </source>
</evidence>
<evidence type="ECO:0000256" key="2">
    <source>
        <dbReference type="ARBA" id="ARBA00010617"/>
    </source>
</evidence>
<sequence>MASPFSGSDALLQAARSFPPSHGSLNPHTKHVLFCVTGEELSAPSHLPSPFQTVSYYHAVGEVFVGAVGTIVVTSEWGSRRPPDAVIHEPLSDIDLQAPGGSACRFGDSGIQPITKIGLKSGWRLIAKSDPPHRETLDAYFASRWTVACIFSFNLRSTMNHSNQSNPLSWALAYFSNVSRQPGASKPEYMFAILTFSIFLWISITTASRGKRPLINPRRWFDISGKKRKIEYIPNCAKYIELGLKLFQGRPYRMATDMGEILILPATWAHEIRNDPNLSLNEVLKADFHVGYPGFEPFEVGFADDGLLLAVTRKHLTKHADVLNQPLSAEASFIIDKTFGAPHEWCEFALKPLLVDIIAQCSACMFIGPDHCRDEAWLKITKMYTLDCLRASEALRLWPKVLRGTAQKYLGSCKKLRNHIAEARRIIHPIIEKRRALHQKHGGKLPPSELPNLVDWFEEEADGRPYDLAVFQVLISLASIHATSDLINEALLCLARDPQLVDDVREEIAKVVPHHGFSKVGLYNLKLLDSVIKESQRLKVDPVFMNRIATGRVKLPDGSTVLKGQRLSVSGDVMRNDKLYQNPSEFDGYRYLRLRQQPGNESQFQLTSTSPTDLSWGLGKHACPGRFFVANEVKLLLIHILMKYDLKLPEEYTPQKRCYGINVSSDPESRILLRKHTPYIDIDSFCIVLGIVSGLDRCWPKLIVVLRQYEIMVNDDSQVLSGCL</sequence>
<evidence type="ECO:0000256" key="4">
    <source>
        <dbReference type="ARBA" id="ARBA00022723"/>
    </source>
</evidence>
<dbReference type="AlphaFoldDB" id="A0A9Q8SDP2"/>
<dbReference type="EMBL" id="CP019471">
    <property type="protein sequence ID" value="UQC75193.1"/>
    <property type="molecule type" value="Genomic_DNA"/>
</dbReference>
<dbReference type="Gene3D" id="1.10.630.10">
    <property type="entry name" value="Cytochrome P450"/>
    <property type="match status" value="1"/>
</dbReference>
<protein>
    <submittedName>
        <fullName evidence="9">Ent-kaurene oxidase</fullName>
    </submittedName>
</protein>
<proteinExistence type="inferred from homology"/>
<dbReference type="KEGG" id="clup:CLUP02_01846"/>
<dbReference type="Proteomes" id="UP000830671">
    <property type="component" value="Chromosome 1"/>
</dbReference>
<gene>
    <name evidence="9" type="ORF">CLUP02_01846</name>
</gene>
<comment type="similarity">
    <text evidence="2">Belongs to the cytochrome P450 family.</text>
</comment>
<keyword evidence="10" id="KW-1185">Reference proteome</keyword>
<evidence type="ECO:0000256" key="3">
    <source>
        <dbReference type="ARBA" id="ARBA00022617"/>
    </source>
</evidence>
<keyword evidence="6 8" id="KW-0408">Iron</keyword>
<dbReference type="Pfam" id="PF00067">
    <property type="entry name" value="p450"/>
    <property type="match status" value="1"/>
</dbReference>
<dbReference type="InterPro" id="IPR002403">
    <property type="entry name" value="Cyt_P450_E_grp-IV"/>
</dbReference>
<evidence type="ECO:0000256" key="8">
    <source>
        <dbReference type="PIRSR" id="PIRSR602403-1"/>
    </source>
</evidence>
<dbReference type="CDD" id="cd11041">
    <property type="entry name" value="CYP503A1-like"/>
    <property type="match status" value="1"/>
</dbReference>
<dbReference type="GeneID" id="73335892"/>
<dbReference type="GO" id="GO:0016705">
    <property type="term" value="F:oxidoreductase activity, acting on paired donors, with incorporation or reduction of molecular oxygen"/>
    <property type="evidence" value="ECO:0007669"/>
    <property type="project" value="InterPro"/>
</dbReference>
<dbReference type="PANTHER" id="PTHR46206">
    <property type="entry name" value="CYTOCHROME P450"/>
    <property type="match status" value="1"/>
</dbReference>
<evidence type="ECO:0000256" key="7">
    <source>
        <dbReference type="ARBA" id="ARBA00023033"/>
    </source>
</evidence>
<dbReference type="GO" id="GO:0005506">
    <property type="term" value="F:iron ion binding"/>
    <property type="evidence" value="ECO:0007669"/>
    <property type="project" value="InterPro"/>
</dbReference>
<keyword evidence="7" id="KW-0503">Monooxygenase</keyword>
<dbReference type="PANTHER" id="PTHR46206:SF2">
    <property type="entry name" value="CYTOCHROME P450 MONOOXYGENASE AUSG-RELATED"/>
    <property type="match status" value="1"/>
</dbReference>
<dbReference type="InterPro" id="IPR001128">
    <property type="entry name" value="Cyt_P450"/>
</dbReference>
<accession>A0A9Q8SDP2</accession>
<comment type="cofactor">
    <cofactor evidence="1 8">
        <name>heme</name>
        <dbReference type="ChEBI" id="CHEBI:30413"/>
    </cofactor>
</comment>
<evidence type="ECO:0000313" key="9">
    <source>
        <dbReference type="EMBL" id="UQC75193.1"/>
    </source>
</evidence>
<keyword evidence="4 8" id="KW-0479">Metal-binding</keyword>
<evidence type="ECO:0000256" key="5">
    <source>
        <dbReference type="ARBA" id="ARBA00023002"/>
    </source>
</evidence>
<dbReference type="RefSeq" id="XP_049136839.1">
    <property type="nucleotide sequence ID" value="XM_049280882.1"/>
</dbReference>
<dbReference type="SUPFAM" id="SSF48264">
    <property type="entry name" value="Cytochrome P450"/>
    <property type="match status" value="1"/>
</dbReference>
<dbReference type="PROSITE" id="PS00086">
    <property type="entry name" value="CYTOCHROME_P450"/>
    <property type="match status" value="1"/>
</dbReference>
<name>A0A9Q8SDP2_9PEZI</name>
<dbReference type="GO" id="GO:0004497">
    <property type="term" value="F:monooxygenase activity"/>
    <property type="evidence" value="ECO:0007669"/>
    <property type="project" value="UniProtKB-KW"/>
</dbReference>
<reference evidence="9" key="1">
    <citation type="journal article" date="2021" name="Mol. Plant Microbe Interact.">
        <title>Complete Genome Sequence of the Plant-Pathogenic Fungus Colletotrichum lupini.</title>
        <authorList>
            <person name="Baroncelli R."/>
            <person name="Pensec F."/>
            <person name="Da Lio D."/>
            <person name="Boufleur T."/>
            <person name="Vicente I."/>
            <person name="Sarrocco S."/>
            <person name="Picot A."/>
            <person name="Baraldi E."/>
            <person name="Sukno S."/>
            <person name="Thon M."/>
            <person name="Le Floch G."/>
        </authorList>
    </citation>
    <scope>NUCLEOTIDE SEQUENCE</scope>
    <source>
        <strain evidence="9">IMI 504893</strain>
    </source>
</reference>
<keyword evidence="5" id="KW-0560">Oxidoreductase</keyword>
<evidence type="ECO:0000256" key="6">
    <source>
        <dbReference type="ARBA" id="ARBA00023004"/>
    </source>
</evidence>